<feature type="transmembrane region" description="Helical" evidence="1">
    <location>
        <begin position="48"/>
        <end position="65"/>
    </location>
</feature>
<proteinExistence type="predicted"/>
<evidence type="ECO:0000313" key="2">
    <source>
        <dbReference type="EMBL" id="GGM11561.1"/>
    </source>
</evidence>
<dbReference type="RefSeq" id="WP_229669233.1">
    <property type="nucleotide sequence ID" value="NZ_BMLF01000003.1"/>
</dbReference>
<organism evidence="2 3">
    <name type="scientific">Pseudooceanicola nanhaiensis</name>
    <dbReference type="NCBI Taxonomy" id="375761"/>
    <lineage>
        <taxon>Bacteria</taxon>
        <taxon>Pseudomonadati</taxon>
        <taxon>Pseudomonadota</taxon>
        <taxon>Alphaproteobacteria</taxon>
        <taxon>Rhodobacterales</taxon>
        <taxon>Paracoccaceae</taxon>
        <taxon>Pseudooceanicola</taxon>
    </lineage>
</organism>
<keyword evidence="1" id="KW-0472">Membrane</keyword>
<gene>
    <name evidence="2" type="ORF">GCM10011534_37000</name>
</gene>
<reference evidence="2" key="2">
    <citation type="submission" date="2020-09" db="EMBL/GenBank/DDBJ databases">
        <authorList>
            <person name="Sun Q."/>
            <person name="Zhou Y."/>
        </authorList>
    </citation>
    <scope>NUCLEOTIDE SEQUENCE</scope>
    <source>
        <strain evidence="2">CGMCC 1.6293</strain>
    </source>
</reference>
<evidence type="ECO:0000256" key="1">
    <source>
        <dbReference type="SAM" id="Phobius"/>
    </source>
</evidence>
<protein>
    <submittedName>
        <fullName evidence="2">Seryl-tRNA synthetase</fullName>
    </submittedName>
</protein>
<comment type="caution">
    <text evidence="2">The sequence shown here is derived from an EMBL/GenBank/DDBJ whole genome shotgun (WGS) entry which is preliminary data.</text>
</comment>
<feature type="transmembrane region" description="Helical" evidence="1">
    <location>
        <begin position="161"/>
        <end position="178"/>
    </location>
</feature>
<accession>A0A917WKW6</accession>
<keyword evidence="3" id="KW-1185">Reference proteome</keyword>
<evidence type="ECO:0000313" key="3">
    <source>
        <dbReference type="Proteomes" id="UP000649829"/>
    </source>
</evidence>
<feature type="transmembrane region" description="Helical" evidence="1">
    <location>
        <begin position="100"/>
        <end position="118"/>
    </location>
</feature>
<feature type="transmembrane region" description="Helical" evidence="1">
    <location>
        <begin position="185"/>
        <end position="202"/>
    </location>
</feature>
<keyword evidence="1" id="KW-1133">Transmembrane helix</keyword>
<sequence>MKAILVLTAAIAFAVAPLISPPFAGYRPDQFPVPQPDPLIQPPGWTFSVWLVIYAWLIVSAVYGLTQRAEDAGWDRTRWPLFLSLCFGTAWLPVATVSPFWATVLIWAMLACALAALLRAPRDENIWLAAPLGLFAGWLTAAACVSLAITLTGFGAGSQPLLHPILLGVAIVIGAVTLLRRAEPFYALGLGWALIGVFAANIAPPQWVMMGLATLGLVLLAILTFPGRRTT</sequence>
<feature type="transmembrane region" description="Helical" evidence="1">
    <location>
        <begin position="125"/>
        <end position="149"/>
    </location>
</feature>
<dbReference type="EMBL" id="BMLF01000003">
    <property type="protein sequence ID" value="GGM11561.1"/>
    <property type="molecule type" value="Genomic_DNA"/>
</dbReference>
<keyword evidence="1" id="KW-0812">Transmembrane</keyword>
<name>A0A917WKW6_9RHOB</name>
<dbReference type="Proteomes" id="UP000649829">
    <property type="component" value="Unassembled WGS sequence"/>
</dbReference>
<feature type="transmembrane region" description="Helical" evidence="1">
    <location>
        <begin position="208"/>
        <end position="225"/>
    </location>
</feature>
<dbReference type="AlphaFoldDB" id="A0A917WKW6"/>
<reference evidence="2" key="1">
    <citation type="journal article" date="2014" name="Int. J. Syst. Evol. Microbiol.">
        <title>Complete genome sequence of Corynebacterium casei LMG S-19264T (=DSM 44701T), isolated from a smear-ripened cheese.</title>
        <authorList>
            <consortium name="US DOE Joint Genome Institute (JGI-PGF)"/>
            <person name="Walter F."/>
            <person name="Albersmeier A."/>
            <person name="Kalinowski J."/>
            <person name="Ruckert C."/>
        </authorList>
    </citation>
    <scope>NUCLEOTIDE SEQUENCE</scope>
    <source>
        <strain evidence="2">CGMCC 1.6293</strain>
    </source>
</reference>
<feature type="transmembrane region" description="Helical" evidence="1">
    <location>
        <begin position="77"/>
        <end position="94"/>
    </location>
</feature>